<dbReference type="GO" id="GO:0031418">
    <property type="term" value="F:L-ascorbic acid binding"/>
    <property type="evidence" value="ECO:0007669"/>
    <property type="project" value="UniProtKB-KW"/>
</dbReference>
<dbReference type="SMART" id="SM00702">
    <property type="entry name" value="P4Hc"/>
    <property type="match status" value="1"/>
</dbReference>
<protein>
    <recommendedName>
        <fullName evidence="5">procollagen-proline 4-dioxygenase</fullName>
        <ecNumber evidence="5">1.14.11.2</ecNumber>
    </recommendedName>
</protein>
<reference evidence="15 16" key="1">
    <citation type="submission" date="2024-02" db="EMBL/GenBank/DDBJ databases">
        <title>Chromosome-scale genome assembly of the rough periwinkle Littorina saxatilis.</title>
        <authorList>
            <person name="De Jode A."/>
            <person name="Faria R."/>
            <person name="Formenti G."/>
            <person name="Sims Y."/>
            <person name="Smith T.P."/>
            <person name="Tracey A."/>
            <person name="Wood J.M.D."/>
            <person name="Zagrodzka Z.B."/>
            <person name="Johannesson K."/>
            <person name="Butlin R.K."/>
            <person name="Leder E.H."/>
        </authorList>
    </citation>
    <scope>NUCLEOTIDE SEQUENCE [LARGE SCALE GENOMIC DNA]</scope>
    <source>
        <strain evidence="15">Snail1</strain>
        <tissue evidence="15">Muscle</tissue>
    </source>
</reference>
<keyword evidence="9" id="KW-0223">Dioxygenase</keyword>
<dbReference type="Proteomes" id="UP001374579">
    <property type="component" value="Unassembled WGS sequence"/>
</dbReference>
<dbReference type="InterPro" id="IPR011990">
    <property type="entry name" value="TPR-like_helical_dom_sf"/>
</dbReference>
<dbReference type="InterPro" id="IPR044862">
    <property type="entry name" value="Pro_4_hyd_alph_FE2OG_OXY"/>
</dbReference>
<organism evidence="15 16">
    <name type="scientific">Littorina saxatilis</name>
    <dbReference type="NCBI Taxonomy" id="31220"/>
    <lineage>
        <taxon>Eukaryota</taxon>
        <taxon>Metazoa</taxon>
        <taxon>Spiralia</taxon>
        <taxon>Lophotrochozoa</taxon>
        <taxon>Mollusca</taxon>
        <taxon>Gastropoda</taxon>
        <taxon>Caenogastropoda</taxon>
        <taxon>Littorinimorpha</taxon>
        <taxon>Littorinoidea</taxon>
        <taxon>Littorinidae</taxon>
        <taxon>Littorina</taxon>
    </lineage>
</organism>
<name>A0AAN9GKJ2_9CAEN</name>
<evidence type="ECO:0000256" key="6">
    <source>
        <dbReference type="ARBA" id="ARBA00022723"/>
    </source>
</evidence>
<dbReference type="Pfam" id="PF08336">
    <property type="entry name" value="P4Ha_N"/>
    <property type="match status" value="1"/>
</dbReference>
<comment type="caution">
    <text evidence="15">The sequence shown here is derived from an EMBL/GenBank/DDBJ whole genome shotgun (WGS) entry which is preliminary data.</text>
</comment>
<dbReference type="InterPro" id="IPR005123">
    <property type="entry name" value="Oxoglu/Fe-dep_dioxygenase_dom"/>
</dbReference>
<dbReference type="PROSITE" id="PS51471">
    <property type="entry name" value="FE2OG_OXY"/>
    <property type="match status" value="1"/>
</dbReference>
<comment type="subcellular location">
    <subcellularLocation>
        <location evidence="3">Endoplasmic reticulum lumen</location>
    </subcellularLocation>
</comment>
<gene>
    <name evidence="15" type="ORF">V1264_011095</name>
</gene>
<feature type="chain" id="PRO_5042890322" description="procollagen-proline 4-dioxygenase" evidence="13">
    <location>
        <begin position="24"/>
        <end position="532"/>
    </location>
</feature>
<accession>A0AAN9GKJ2</accession>
<dbReference type="Gene3D" id="2.60.120.620">
    <property type="entry name" value="q2cbj1_9rhob like domain"/>
    <property type="match status" value="1"/>
</dbReference>
<evidence type="ECO:0000256" key="8">
    <source>
        <dbReference type="ARBA" id="ARBA00022896"/>
    </source>
</evidence>
<evidence type="ECO:0000256" key="7">
    <source>
        <dbReference type="ARBA" id="ARBA00022824"/>
    </source>
</evidence>
<keyword evidence="10" id="KW-0560">Oxidoreductase</keyword>
<dbReference type="AlphaFoldDB" id="A0AAN9GKJ2"/>
<proteinExistence type="inferred from homology"/>
<evidence type="ECO:0000256" key="10">
    <source>
        <dbReference type="ARBA" id="ARBA00023002"/>
    </source>
</evidence>
<dbReference type="EMBL" id="JBAMIC010000002">
    <property type="protein sequence ID" value="KAK7111469.1"/>
    <property type="molecule type" value="Genomic_DNA"/>
</dbReference>
<keyword evidence="16" id="KW-1185">Reference proteome</keyword>
<dbReference type="GO" id="GO:0005506">
    <property type="term" value="F:iron ion binding"/>
    <property type="evidence" value="ECO:0007669"/>
    <property type="project" value="InterPro"/>
</dbReference>
<dbReference type="InterPro" id="IPR013547">
    <property type="entry name" value="P4H_N"/>
</dbReference>
<dbReference type="SUPFAM" id="SSF48452">
    <property type="entry name" value="TPR-like"/>
    <property type="match status" value="1"/>
</dbReference>
<evidence type="ECO:0000256" key="4">
    <source>
        <dbReference type="ARBA" id="ARBA00006511"/>
    </source>
</evidence>
<keyword evidence="6" id="KW-0479">Metal-binding</keyword>
<dbReference type="InterPro" id="IPR045054">
    <property type="entry name" value="P4HA-like"/>
</dbReference>
<dbReference type="InterPro" id="IPR059068">
    <property type="entry name" value="TPR_P4H"/>
</dbReference>
<dbReference type="EC" id="1.14.11.2" evidence="5"/>
<feature type="domain" description="Fe2OG dioxygenase" evidence="14">
    <location>
        <begin position="409"/>
        <end position="517"/>
    </location>
</feature>
<comment type="function">
    <text evidence="2">Catalyzes the post-translational formation of 4-hydroxyproline in -Xaa-Pro-Gly- sequences in collagens and other proteins.</text>
</comment>
<dbReference type="Pfam" id="PF13640">
    <property type="entry name" value="2OG-FeII_Oxy_3"/>
    <property type="match status" value="1"/>
</dbReference>
<evidence type="ECO:0000256" key="12">
    <source>
        <dbReference type="ARBA" id="ARBA00023180"/>
    </source>
</evidence>
<dbReference type="FunFam" id="2.60.120.620:FF:000001">
    <property type="entry name" value="Prolyl 4-hydroxylase subunit alpha 2"/>
    <property type="match status" value="1"/>
</dbReference>
<evidence type="ECO:0000256" key="11">
    <source>
        <dbReference type="ARBA" id="ARBA00023004"/>
    </source>
</evidence>
<evidence type="ECO:0000256" key="13">
    <source>
        <dbReference type="SAM" id="SignalP"/>
    </source>
</evidence>
<sequence>MMPLPELFWNFLVLACVAVYVKAEVFTSMAHLEATLYAERDIGLTLRKHVQKERERLNKLEKLAGDYEQHSRKALADPNYYLGNPVNAFLLIKRFTLDWDKEVLPILGNNSWQDLNEELQYARQDLPNYEDLSGAATALMRLQDTYHLDTTQIAHGNLGGVSSSTLSDDECFELGRLSYNEDDFYHTALWMEEAMDRLGKDEDEEQEKRAELLDYLSFSYYKQGYTKHALVLTKELLAIDPSHERASNNKRYFEDTLRKQGVSITDYHERPSIKRQVDEYRESQEFQTYEAMCRGEGKQKVKDADKLRCRYIHNNDPTLLLQPVKEEQMSFDPWLVIYHDVLSDREMNDIKLLATPKLNRATVQNSKTGELETANYRISKSAWLKATDHPTVAKINDRIEAVTKLELDTAEELQIANYGMGGHYEPHFDFARKEEKDAFKSLGTGNRIATFLIYMSDVEAGGATVFPYIGLKLHPKKGAAAFWYNLYKSGDGIYNTRHAACPVLVGVKWVANKWIHERGQEFRRPCSISPDE</sequence>
<keyword evidence="11" id="KW-0408">Iron</keyword>
<keyword evidence="13" id="KW-0732">Signal</keyword>
<dbReference type="PANTHER" id="PTHR10869:SF244">
    <property type="entry name" value="PROLYL 4-HYDROXYLASE SUBUNIT ALPHA-2"/>
    <property type="match status" value="1"/>
</dbReference>
<dbReference type="GO" id="GO:0004656">
    <property type="term" value="F:procollagen-proline 4-dioxygenase activity"/>
    <property type="evidence" value="ECO:0007669"/>
    <property type="project" value="UniProtKB-EC"/>
</dbReference>
<comment type="similarity">
    <text evidence="4">Belongs to the P4HA family.</text>
</comment>
<feature type="signal peptide" evidence="13">
    <location>
        <begin position="1"/>
        <end position="23"/>
    </location>
</feature>
<dbReference type="FunFam" id="1.25.40.10:FF:000006">
    <property type="entry name" value="Prolyl 4-hydroxylase subunit alpha 2"/>
    <property type="match status" value="1"/>
</dbReference>
<dbReference type="Gene3D" id="6.10.140.1460">
    <property type="match status" value="1"/>
</dbReference>
<dbReference type="PANTHER" id="PTHR10869">
    <property type="entry name" value="PROLYL 4-HYDROXYLASE ALPHA SUBUNIT"/>
    <property type="match status" value="1"/>
</dbReference>
<evidence type="ECO:0000256" key="2">
    <source>
        <dbReference type="ARBA" id="ARBA00002035"/>
    </source>
</evidence>
<evidence type="ECO:0000313" key="16">
    <source>
        <dbReference type="Proteomes" id="UP001374579"/>
    </source>
</evidence>
<keyword evidence="12" id="KW-0325">Glycoprotein</keyword>
<evidence type="ECO:0000259" key="14">
    <source>
        <dbReference type="PROSITE" id="PS51471"/>
    </source>
</evidence>
<evidence type="ECO:0000256" key="3">
    <source>
        <dbReference type="ARBA" id="ARBA00004319"/>
    </source>
</evidence>
<keyword evidence="7" id="KW-0256">Endoplasmic reticulum</keyword>
<dbReference type="Pfam" id="PF23558">
    <property type="entry name" value="TPR_P4H"/>
    <property type="match status" value="1"/>
</dbReference>
<dbReference type="GO" id="GO:0005788">
    <property type="term" value="C:endoplasmic reticulum lumen"/>
    <property type="evidence" value="ECO:0007669"/>
    <property type="project" value="UniProtKB-SubCell"/>
</dbReference>
<dbReference type="InterPro" id="IPR006620">
    <property type="entry name" value="Pro_4_hyd_alph"/>
</dbReference>
<evidence type="ECO:0000256" key="1">
    <source>
        <dbReference type="ARBA" id="ARBA00001961"/>
    </source>
</evidence>
<evidence type="ECO:0000256" key="9">
    <source>
        <dbReference type="ARBA" id="ARBA00022964"/>
    </source>
</evidence>
<evidence type="ECO:0000313" key="15">
    <source>
        <dbReference type="EMBL" id="KAK7111469.1"/>
    </source>
</evidence>
<comment type="cofactor">
    <cofactor evidence="1">
        <name>L-ascorbate</name>
        <dbReference type="ChEBI" id="CHEBI:38290"/>
    </cofactor>
</comment>
<evidence type="ECO:0000256" key="5">
    <source>
        <dbReference type="ARBA" id="ARBA00012269"/>
    </source>
</evidence>
<keyword evidence="8" id="KW-0847">Vitamin C</keyword>
<dbReference type="Gene3D" id="1.25.40.10">
    <property type="entry name" value="Tetratricopeptide repeat domain"/>
    <property type="match status" value="1"/>
</dbReference>